<organism evidence="1 2">
    <name type="scientific">Halorubrum saccharovorum DSM 1137</name>
    <dbReference type="NCBI Taxonomy" id="1227484"/>
    <lineage>
        <taxon>Archaea</taxon>
        <taxon>Methanobacteriati</taxon>
        <taxon>Methanobacteriota</taxon>
        <taxon>Stenosarchaea group</taxon>
        <taxon>Halobacteria</taxon>
        <taxon>Halobacteriales</taxon>
        <taxon>Haloferacaceae</taxon>
        <taxon>Halorubrum</taxon>
    </lineage>
</organism>
<sequence length="105" mass="11765">MSGTDQKTLHVDADRGLWVPPEVREFDKQIVFRTPRSTLQHFGSGPLDPYYGMIDEGSFGDAEDLHDPKNPKLAPNQVSIKKQGEEAIVFEVECVIDDPGNRRAL</sequence>
<dbReference type="OrthoDB" id="318753at2157"/>
<evidence type="ECO:0000313" key="2">
    <source>
        <dbReference type="Proteomes" id="UP000011514"/>
    </source>
</evidence>
<name>M0DWY2_9EURY</name>
<dbReference type="AlphaFoldDB" id="M0DWY2"/>
<dbReference type="PATRIC" id="fig|1227484.4.peg.1697"/>
<reference evidence="1 2" key="1">
    <citation type="journal article" date="2014" name="PLoS Genet.">
        <title>Phylogenetically driven sequencing of extremely halophilic archaea reveals strategies for static and dynamic osmo-response.</title>
        <authorList>
            <person name="Becker E.A."/>
            <person name="Seitzer P.M."/>
            <person name="Tritt A."/>
            <person name="Larsen D."/>
            <person name="Krusor M."/>
            <person name="Yao A.I."/>
            <person name="Wu D."/>
            <person name="Madern D."/>
            <person name="Eisen J.A."/>
            <person name="Darling A.E."/>
            <person name="Facciotti M.T."/>
        </authorList>
    </citation>
    <scope>NUCLEOTIDE SEQUENCE [LARGE SCALE GENOMIC DNA]</scope>
    <source>
        <strain evidence="1 2">DSM 1137</strain>
    </source>
</reference>
<evidence type="ECO:0000313" key="1">
    <source>
        <dbReference type="EMBL" id="ELZ39338.1"/>
    </source>
</evidence>
<dbReference type="eggNOG" id="arCOG06449">
    <property type="taxonomic scope" value="Archaea"/>
</dbReference>
<dbReference type="STRING" id="1227484.C471_08470"/>
<accession>M0DWY2</accession>
<dbReference type="EMBL" id="AOJE01000037">
    <property type="protein sequence ID" value="ELZ39338.1"/>
    <property type="molecule type" value="Genomic_DNA"/>
</dbReference>
<protein>
    <submittedName>
        <fullName evidence="1">Uncharacterized protein</fullName>
    </submittedName>
</protein>
<dbReference type="RefSeq" id="WP_004048190.1">
    <property type="nucleotide sequence ID" value="NZ_AOJE01000037.1"/>
</dbReference>
<proteinExistence type="predicted"/>
<dbReference type="Proteomes" id="UP000011514">
    <property type="component" value="Unassembled WGS sequence"/>
</dbReference>
<gene>
    <name evidence="1" type="ORF">C471_08470</name>
</gene>
<keyword evidence="2" id="KW-1185">Reference proteome</keyword>
<comment type="caution">
    <text evidence="1">The sequence shown here is derived from an EMBL/GenBank/DDBJ whole genome shotgun (WGS) entry which is preliminary data.</text>
</comment>